<dbReference type="InterPro" id="IPR041628">
    <property type="entry name" value="ChlI/MoxR_AAA_lid"/>
</dbReference>
<dbReference type="GO" id="GO:0005524">
    <property type="term" value="F:ATP binding"/>
    <property type="evidence" value="ECO:0007669"/>
    <property type="project" value="InterPro"/>
</dbReference>
<evidence type="ECO:0000259" key="2">
    <source>
        <dbReference type="Pfam" id="PF07726"/>
    </source>
</evidence>
<dbReference type="Gene3D" id="3.40.50.300">
    <property type="entry name" value="P-loop containing nucleotide triphosphate hydrolases"/>
    <property type="match status" value="1"/>
</dbReference>
<dbReference type="Pfam" id="PF07726">
    <property type="entry name" value="AAA_3"/>
    <property type="match status" value="1"/>
</dbReference>
<evidence type="ECO:0000313" key="4">
    <source>
        <dbReference type="EMBL" id="EKE30330.1"/>
    </source>
</evidence>
<evidence type="ECO:0000259" key="3">
    <source>
        <dbReference type="Pfam" id="PF17863"/>
    </source>
</evidence>
<name>K2H378_9BACT</name>
<comment type="caution">
    <text evidence="4">The sequence shown here is derived from an EMBL/GenBank/DDBJ whole genome shotgun (WGS) entry which is preliminary data.</text>
</comment>
<dbReference type="PIRSF" id="PIRSF002849">
    <property type="entry name" value="AAA_ATPase_chaperone_MoxR_prd"/>
    <property type="match status" value="1"/>
</dbReference>
<dbReference type="Gene3D" id="1.10.8.80">
    <property type="entry name" value="Magnesium chelatase subunit I, C-Terminal domain"/>
    <property type="match status" value="1"/>
</dbReference>
<feature type="domain" description="ChlI/MoxR AAA lid" evidence="3">
    <location>
        <begin position="234"/>
        <end position="296"/>
    </location>
</feature>
<dbReference type="InterPro" id="IPR027417">
    <property type="entry name" value="P-loop_NTPase"/>
</dbReference>
<dbReference type="InterPro" id="IPR050764">
    <property type="entry name" value="CbbQ/NirQ/NorQ/GpvN"/>
</dbReference>
<keyword evidence="1" id="KW-1133">Transmembrane helix</keyword>
<dbReference type="SUPFAM" id="SSF52540">
    <property type="entry name" value="P-loop containing nucleoside triphosphate hydrolases"/>
    <property type="match status" value="1"/>
</dbReference>
<evidence type="ECO:0000256" key="1">
    <source>
        <dbReference type="SAM" id="Phobius"/>
    </source>
</evidence>
<organism evidence="4">
    <name type="scientific">uncultured bacterium</name>
    <name type="common">gcode 4</name>
    <dbReference type="NCBI Taxonomy" id="1234023"/>
    <lineage>
        <taxon>Bacteria</taxon>
        <taxon>environmental samples</taxon>
    </lineage>
</organism>
<keyword evidence="1" id="KW-0472">Membrane</keyword>
<dbReference type="PANTHER" id="PTHR42759">
    <property type="entry name" value="MOXR FAMILY PROTEIN"/>
    <property type="match status" value="1"/>
</dbReference>
<feature type="domain" description="ATPase AAA-3" evidence="2">
    <location>
        <begin position="24"/>
        <end position="154"/>
    </location>
</feature>
<feature type="transmembrane region" description="Helical" evidence="1">
    <location>
        <begin position="12"/>
        <end position="34"/>
    </location>
</feature>
<sequence>MKKVIIWQDKLINSLMIALLSWGHIILEWVPWLAKTLSIQTLARTLDLDFSRISFTPDLLPWDLIGWQIYNQSESKFYIKKWPIFTNFLLADEINRAPSKVQSALLEAMQEKKITIADETFALDEPFFVLATQNPIEQEWTYNLPEAQLDRFLLKITIDYPTEHEEIQIMKSVTVASDVKINKILSKNDIILLRKMISSEIFVDDKIYDYVKNLVFATRYPADHWLASISDFLSFWASPRASIWLITASKVLAFLNWRDFVTPDDIKDVATDVLRHRIGLSFEALWENISTDTLISTLLSSVLVP</sequence>
<gene>
    <name evidence="4" type="ORF">ACD_2C00005G0005</name>
</gene>
<keyword evidence="1" id="KW-0812">Transmembrane</keyword>
<accession>K2H378</accession>
<reference evidence="4" key="1">
    <citation type="journal article" date="2012" name="Science">
        <title>Fermentation, hydrogen, and sulfur metabolism in multiple uncultivated bacterial phyla.</title>
        <authorList>
            <person name="Wrighton K.C."/>
            <person name="Thomas B.C."/>
            <person name="Sharon I."/>
            <person name="Miller C.S."/>
            <person name="Castelle C.J."/>
            <person name="VerBerkmoes N.C."/>
            <person name="Wilkins M.J."/>
            <person name="Hettich R.L."/>
            <person name="Lipton M.S."/>
            <person name="Williams K.H."/>
            <person name="Long P.E."/>
            <person name="Banfield J.F."/>
        </authorList>
    </citation>
    <scope>NUCLEOTIDE SEQUENCE [LARGE SCALE GENOMIC DNA]</scope>
</reference>
<dbReference type="Pfam" id="PF17863">
    <property type="entry name" value="AAA_lid_2"/>
    <property type="match status" value="1"/>
</dbReference>
<dbReference type="EMBL" id="AMFJ01000005">
    <property type="protein sequence ID" value="EKE30330.1"/>
    <property type="molecule type" value="Genomic_DNA"/>
</dbReference>
<protein>
    <submittedName>
        <fullName evidence="4">ATPase, MoxR family</fullName>
    </submittedName>
</protein>
<dbReference type="InterPro" id="IPR011703">
    <property type="entry name" value="ATPase_AAA-3"/>
</dbReference>
<proteinExistence type="predicted"/>
<dbReference type="GO" id="GO:0016887">
    <property type="term" value="F:ATP hydrolysis activity"/>
    <property type="evidence" value="ECO:0007669"/>
    <property type="project" value="InterPro"/>
</dbReference>
<dbReference type="AlphaFoldDB" id="K2H378"/>
<dbReference type="PANTHER" id="PTHR42759:SF1">
    <property type="entry name" value="MAGNESIUM-CHELATASE SUBUNIT CHLD"/>
    <property type="match status" value="1"/>
</dbReference>